<evidence type="ECO:0000256" key="2">
    <source>
        <dbReference type="PROSITE-ProRule" id="PRU01161"/>
    </source>
</evidence>
<feature type="short sequence motif" description="DGA/G" evidence="2">
    <location>
        <begin position="167"/>
        <end position="169"/>
    </location>
</feature>
<protein>
    <submittedName>
        <fullName evidence="4">Patatin family protein</fullName>
    </submittedName>
    <submittedName>
        <fullName evidence="6">Patatin-like phospholipase</fullName>
    </submittedName>
    <submittedName>
        <fullName evidence="5">Predicted phospholipase, patatin/cPLA2 family</fullName>
    </submittedName>
</protein>
<reference evidence="5" key="2">
    <citation type="submission" date="2016-10" db="EMBL/GenBank/DDBJ databases">
        <authorList>
            <person name="de Groot N.N."/>
        </authorList>
    </citation>
    <scope>NUCLEOTIDE SEQUENCE [LARGE SCALE GENOMIC DNA]</scope>
    <source>
        <strain evidence="5">DSM 20639</strain>
    </source>
</reference>
<evidence type="ECO:0000313" key="5">
    <source>
        <dbReference type="EMBL" id="SDE50819.1"/>
    </source>
</evidence>
<evidence type="ECO:0000313" key="6">
    <source>
        <dbReference type="EMBL" id="VDG76986.1"/>
    </source>
</evidence>
<feature type="domain" description="PNPLA" evidence="3">
    <location>
        <begin position="9"/>
        <end position="182"/>
    </location>
</feature>
<dbReference type="Proteomes" id="UP000269974">
    <property type="component" value="Unassembled WGS sequence"/>
</dbReference>
<dbReference type="RefSeq" id="WP_049619448.1">
    <property type="nucleotide sequence ID" value="NZ_FNAU01000011.1"/>
</dbReference>
<dbReference type="GO" id="GO:0016042">
    <property type="term" value="P:lipid catabolic process"/>
    <property type="evidence" value="ECO:0007669"/>
    <property type="project" value="UniProtKB-UniRule"/>
</dbReference>
<dbReference type="InterPro" id="IPR002641">
    <property type="entry name" value="PNPLA_dom"/>
</dbReference>
<feature type="active site" description="Nucleophile" evidence="2">
    <location>
        <position position="42"/>
    </location>
</feature>
<dbReference type="EMBL" id="JAWNFU010000006">
    <property type="protein sequence ID" value="MDY5154077.1"/>
    <property type="molecule type" value="Genomic_DNA"/>
</dbReference>
<reference evidence="6 8" key="3">
    <citation type="submission" date="2018-11" db="EMBL/GenBank/DDBJ databases">
        <authorList>
            <consortium name="Pathogen Informatics"/>
        </authorList>
    </citation>
    <scope>NUCLEOTIDE SEQUENCE [LARGE SCALE GENOMIC DNA]</scope>
    <source>
        <strain evidence="6 8">NCTC10327</strain>
    </source>
</reference>
<dbReference type="EMBL" id="UYIO01000001">
    <property type="protein sequence ID" value="VDG76986.1"/>
    <property type="molecule type" value="Genomic_DNA"/>
</dbReference>
<gene>
    <name evidence="6" type="ORF">NCTC10327_01614</name>
    <name evidence="4" type="ORF">R6G71_08515</name>
    <name evidence="5" type="ORF">SAMN05421878_11133</name>
</gene>
<feature type="active site" description="Proton acceptor" evidence="2">
    <location>
        <position position="167"/>
    </location>
</feature>
<dbReference type="SUPFAM" id="SSF52151">
    <property type="entry name" value="FabD/lysophospholipase-like"/>
    <property type="match status" value="1"/>
</dbReference>
<evidence type="ECO:0000313" key="8">
    <source>
        <dbReference type="Proteomes" id="UP000269974"/>
    </source>
</evidence>
<reference evidence="7" key="1">
    <citation type="submission" date="2016-10" db="EMBL/GenBank/DDBJ databases">
        <authorList>
            <person name="Varghese N."/>
        </authorList>
    </citation>
    <scope>NUCLEOTIDE SEQUENCE [LARGE SCALE GENOMIC DNA]</scope>
    <source>
        <strain evidence="7">DSM 20639</strain>
    </source>
</reference>
<comment type="caution">
    <text evidence="2">Lacks conserved residue(s) required for the propagation of feature annotation.</text>
</comment>
<sequence length="293" mass="32658">MPKVEETAVIFEGGAFRAVATAPVVEKLIALGIEFPYAAGISAGATHTANYISKDAGRSRASFINLAADKRAGSWQSFLQGRGLFDSEYIYHHTSAPGELLPFDYPALENSSQDYRILAFRIADGQTVAWGREDVHSKEDFLVRVQASSSMPGLMPFTAVDGEFYADGGIGATGGIAIDAAEADGYENFFVVMTRSRDYVKTSNPVSDHLMRTLFRNAPKVAEAIVERPERYNRTREHLFELERQGRAYLYFPEHALPANRERDPEKLTVAYEAAQAQVEAEYPRWLRFLELD</sequence>
<dbReference type="Proteomes" id="UP001273799">
    <property type="component" value="Unassembled WGS sequence"/>
</dbReference>
<organism evidence="6 8">
    <name type="scientific">Actinobaculum suis</name>
    <dbReference type="NCBI Taxonomy" id="1657"/>
    <lineage>
        <taxon>Bacteria</taxon>
        <taxon>Bacillati</taxon>
        <taxon>Actinomycetota</taxon>
        <taxon>Actinomycetes</taxon>
        <taxon>Actinomycetales</taxon>
        <taxon>Actinomycetaceae</taxon>
        <taxon>Actinobaculum</taxon>
    </lineage>
</organism>
<name>A0A0K9EUC1_9ACTO</name>
<evidence type="ECO:0000256" key="1">
    <source>
        <dbReference type="ARBA" id="ARBA00023098"/>
    </source>
</evidence>
<evidence type="ECO:0000259" key="3">
    <source>
        <dbReference type="PROSITE" id="PS51635"/>
    </source>
</evidence>
<dbReference type="Pfam" id="PF19890">
    <property type="entry name" value="DUF6363"/>
    <property type="match status" value="1"/>
</dbReference>
<dbReference type="InterPro" id="IPR037483">
    <property type="entry name" value="YjjU-like"/>
</dbReference>
<dbReference type="AlphaFoldDB" id="A0A0K9EUC1"/>
<keyword evidence="2" id="KW-0378">Hydrolase</keyword>
<dbReference type="PATRIC" id="fig|1657.3.peg.676"/>
<evidence type="ECO:0000313" key="4">
    <source>
        <dbReference type="EMBL" id="MDY5154077.1"/>
    </source>
</evidence>
<dbReference type="Proteomes" id="UP000182744">
    <property type="component" value="Unassembled WGS sequence"/>
</dbReference>
<dbReference type="PROSITE" id="PS51635">
    <property type="entry name" value="PNPLA"/>
    <property type="match status" value="1"/>
</dbReference>
<evidence type="ECO:0000313" key="7">
    <source>
        <dbReference type="Proteomes" id="UP000182744"/>
    </source>
</evidence>
<dbReference type="InterPro" id="IPR045943">
    <property type="entry name" value="DUF6363"/>
</dbReference>
<accession>A0A0K9EUC1</accession>
<feature type="short sequence motif" description="GXSXG" evidence="2">
    <location>
        <begin position="40"/>
        <end position="44"/>
    </location>
</feature>
<dbReference type="Pfam" id="PF01734">
    <property type="entry name" value="Patatin"/>
    <property type="match status" value="1"/>
</dbReference>
<dbReference type="InterPro" id="IPR016035">
    <property type="entry name" value="Acyl_Trfase/lysoPLipase"/>
</dbReference>
<dbReference type="CDD" id="cd07208">
    <property type="entry name" value="Pat_hypo_Ecoli_yjju_like"/>
    <property type="match status" value="1"/>
</dbReference>
<keyword evidence="7" id="KW-1185">Reference proteome</keyword>
<dbReference type="GO" id="GO:0016787">
    <property type="term" value="F:hydrolase activity"/>
    <property type="evidence" value="ECO:0007669"/>
    <property type="project" value="UniProtKB-UniRule"/>
</dbReference>
<keyword evidence="1 2" id="KW-0443">Lipid metabolism</keyword>
<dbReference type="EMBL" id="FNAU01000011">
    <property type="protein sequence ID" value="SDE50819.1"/>
    <property type="molecule type" value="Genomic_DNA"/>
</dbReference>
<reference evidence="4" key="4">
    <citation type="submission" date="2023-10" db="EMBL/GenBank/DDBJ databases">
        <title>Whole Genome based description of the genera Actinobaculum and Actinotignum reveals a complex phylogenetic relationship within the species included in the genus Actinotignum.</title>
        <authorList>
            <person name="Jensen C.S."/>
            <person name="Dargis R."/>
            <person name="Kemp M."/>
            <person name="Christensen J.J."/>
        </authorList>
    </citation>
    <scope>NUCLEOTIDE SEQUENCE</scope>
    <source>
        <strain evidence="4">Actinobaculum_suis_CCUG19206T</strain>
    </source>
</reference>
<proteinExistence type="predicted"/>
<keyword evidence="2" id="KW-0442">Lipid degradation</keyword>